<evidence type="ECO:0000313" key="3">
    <source>
        <dbReference type="EMBL" id="CAB5219616.1"/>
    </source>
</evidence>
<evidence type="ECO:0000313" key="2">
    <source>
        <dbReference type="EMBL" id="CAB4123998.1"/>
    </source>
</evidence>
<dbReference type="EMBL" id="LR796176">
    <property type="protein sequence ID" value="CAB4123998.1"/>
    <property type="molecule type" value="Genomic_DNA"/>
</dbReference>
<accession>A0A6J7WNX6</accession>
<dbReference type="EMBL" id="LR796152">
    <property type="protein sequence ID" value="CAB4122191.1"/>
    <property type="molecule type" value="Genomic_DNA"/>
</dbReference>
<organism evidence="3">
    <name type="scientific">uncultured Caudovirales phage</name>
    <dbReference type="NCBI Taxonomy" id="2100421"/>
    <lineage>
        <taxon>Viruses</taxon>
        <taxon>Duplodnaviria</taxon>
        <taxon>Heunggongvirae</taxon>
        <taxon>Uroviricota</taxon>
        <taxon>Caudoviricetes</taxon>
        <taxon>Peduoviridae</taxon>
        <taxon>Maltschvirus</taxon>
        <taxon>Maltschvirus maltsch</taxon>
    </lineage>
</organism>
<dbReference type="Gene3D" id="3.60.21.10">
    <property type="match status" value="1"/>
</dbReference>
<evidence type="ECO:0000313" key="1">
    <source>
        <dbReference type="EMBL" id="CAB4122191.1"/>
    </source>
</evidence>
<name>A0A6J7WNX6_9CAUD</name>
<dbReference type="EMBL" id="LR798268">
    <property type="protein sequence ID" value="CAB5219616.1"/>
    <property type="molecule type" value="Genomic_DNA"/>
</dbReference>
<gene>
    <name evidence="3" type="ORF">UFOVP220_109</name>
    <name evidence="1" type="ORF">UFOVP26_117</name>
    <name evidence="2" type="ORF">UFOVP44_118</name>
</gene>
<proteinExistence type="predicted"/>
<dbReference type="InterPro" id="IPR029052">
    <property type="entry name" value="Metallo-depent_PP-like"/>
</dbReference>
<evidence type="ECO:0008006" key="4">
    <source>
        <dbReference type="Google" id="ProtNLM"/>
    </source>
</evidence>
<reference evidence="3" key="1">
    <citation type="submission" date="2020-05" db="EMBL/GenBank/DDBJ databases">
        <authorList>
            <person name="Chiriac C."/>
            <person name="Salcher M."/>
            <person name="Ghai R."/>
            <person name="Kavagutti S V."/>
        </authorList>
    </citation>
    <scope>NUCLEOTIDE SEQUENCE</scope>
</reference>
<dbReference type="SUPFAM" id="SSF56300">
    <property type="entry name" value="Metallo-dependent phosphatases"/>
    <property type="match status" value="1"/>
</dbReference>
<protein>
    <recommendedName>
        <fullName evidence="4">Calcineurin-like phosphoesterase domain, ApaH type</fullName>
    </recommendedName>
</protein>
<sequence length="383" mass="44339">MGAKQFETPLSESLIIKLKDGTKEQCVEDIRKIALDNPEMVISRNYYRVNGKFAESVWNGYFGTFDEFKRQAGIVLTRQQHQLEKHIAKHASVDHYRKMNIERQDYEAKYIRENSSRFKTIVTASDLHDIEIDPFFLRVFLDTIIRVEPDIVVFDGDIFDLPEFGKYGVDPREWDVVGRIKFVHDEIFRPIREALPDVQIDFIEGNHEARLLRHLGDSTPALKAVLSELHGFTVAKLLGLDEFQINYIAKCDLAAYSKADLNKELGKNYKIYWDCFMAHHFPHAKTMGIPGVNGHHHKHEVWSLFNPVFGAYEWHQMGSGHKRSASYCEGERWHNGFAIVNIDTERRGVNFDYIQITDFAISGGKWYHRDASEICTPDMLIGL</sequence>